<keyword evidence="2" id="KW-1185">Reference proteome</keyword>
<reference evidence="1 2" key="1">
    <citation type="journal article" date="2007" name="Proc. Natl. Acad. Sci. U.S.A.">
        <title>The genome of Syntrophus aciditrophicus: life at the thermodynamic limit of microbial growth.</title>
        <authorList>
            <person name="McInerney M.J."/>
            <person name="Rohlin L."/>
            <person name="Mouttaki H."/>
            <person name="Kim U."/>
            <person name="Krupp R.S."/>
            <person name="Rios-Hernandez L."/>
            <person name="Sieber J."/>
            <person name="Struchtemeyer C.G."/>
            <person name="Bhattacharyya A."/>
            <person name="Campbell J.W."/>
            <person name="Gunsalus R.P."/>
        </authorList>
    </citation>
    <scope>NUCLEOTIDE SEQUENCE [LARGE SCALE GENOMIC DNA]</scope>
    <source>
        <strain evidence="1 2">SB</strain>
    </source>
</reference>
<proteinExistence type="predicted"/>
<dbReference type="EMBL" id="CP000252">
    <property type="protein sequence ID" value="ABC76289.1"/>
    <property type="molecule type" value="Genomic_DNA"/>
</dbReference>
<organism evidence="1 2">
    <name type="scientific">Syntrophus aciditrophicus (strain SB)</name>
    <dbReference type="NCBI Taxonomy" id="56780"/>
    <lineage>
        <taxon>Bacteria</taxon>
        <taxon>Pseudomonadati</taxon>
        <taxon>Thermodesulfobacteriota</taxon>
        <taxon>Syntrophia</taxon>
        <taxon>Syntrophales</taxon>
        <taxon>Syntrophaceae</taxon>
        <taxon>Syntrophus</taxon>
    </lineage>
</organism>
<dbReference type="Proteomes" id="UP000001933">
    <property type="component" value="Chromosome"/>
</dbReference>
<dbReference type="InParanoid" id="Q2LPT4"/>
<dbReference type="KEGG" id="sat:SYN_03331"/>
<evidence type="ECO:0000313" key="1">
    <source>
        <dbReference type="EMBL" id="ABC76289.1"/>
    </source>
</evidence>
<accession>Q2LPT4</accession>
<dbReference type="AlphaFoldDB" id="Q2LPT4"/>
<name>Q2LPT4_SYNAS</name>
<dbReference type="STRING" id="56780.SYN_03331"/>
<protein>
    <submittedName>
        <fullName evidence="1">Hypothetical cytosolic protein</fullName>
    </submittedName>
</protein>
<dbReference type="HOGENOM" id="CLU_2774414_0_0_7"/>
<sequence>MRVHFLMGEKGASGRFLQAKELSWAMSNRTNHEKTGDFISSHMKHITLISVRTITLTILNKINCEDKFT</sequence>
<gene>
    <name evidence="1" type="ORF">SYN_03331</name>
</gene>
<evidence type="ECO:0000313" key="2">
    <source>
        <dbReference type="Proteomes" id="UP000001933"/>
    </source>
</evidence>